<keyword evidence="2" id="KW-1185">Reference proteome</keyword>
<gene>
    <name evidence="1" type="ORF">GA0070609_5057</name>
</gene>
<sequence>MRIHSGVGYCNGHSLAFAQSVCPTYLQIAQVPLISANPVSAVA</sequence>
<evidence type="ECO:0000313" key="2">
    <source>
        <dbReference type="Proteomes" id="UP000198217"/>
    </source>
</evidence>
<evidence type="ECO:0000313" key="1">
    <source>
        <dbReference type="EMBL" id="SCG74987.1"/>
    </source>
</evidence>
<protein>
    <submittedName>
        <fullName evidence="1">Uncharacterized protein</fullName>
    </submittedName>
</protein>
<dbReference type="AlphaFoldDB" id="A0A1C5JWV8"/>
<dbReference type="Proteomes" id="UP000198217">
    <property type="component" value="Chromosome I"/>
</dbReference>
<dbReference type="EMBL" id="LT607750">
    <property type="protein sequence ID" value="SCG74987.1"/>
    <property type="molecule type" value="Genomic_DNA"/>
</dbReference>
<reference evidence="1 2" key="1">
    <citation type="submission" date="2016-06" db="EMBL/GenBank/DDBJ databases">
        <authorList>
            <person name="Kjaerup R.B."/>
            <person name="Dalgaard T.S."/>
            <person name="Juul-Madsen H.R."/>
        </authorList>
    </citation>
    <scope>NUCLEOTIDE SEQUENCE [LARGE SCALE GENOMIC DNA]</scope>
    <source>
        <strain evidence="1 2">DSM 43904</strain>
    </source>
</reference>
<name>A0A1C5JWV8_9ACTN</name>
<organism evidence="1 2">
    <name type="scientific">Micromonospora echinaurantiaca</name>
    <dbReference type="NCBI Taxonomy" id="47857"/>
    <lineage>
        <taxon>Bacteria</taxon>
        <taxon>Bacillati</taxon>
        <taxon>Actinomycetota</taxon>
        <taxon>Actinomycetes</taxon>
        <taxon>Micromonosporales</taxon>
        <taxon>Micromonosporaceae</taxon>
        <taxon>Micromonospora</taxon>
    </lineage>
</organism>
<proteinExistence type="predicted"/>
<accession>A0A1C5JWV8</accession>